<feature type="domain" description="HTH iclR-type" evidence="4">
    <location>
        <begin position="1"/>
        <end position="62"/>
    </location>
</feature>
<protein>
    <submittedName>
        <fullName evidence="6">DNA-binding IclR family transcriptional regulator</fullName>
    </submittedName>
</protein>
<dbReference type="Proteomes" id="UP000585681">
    <property type="component" value="Unassembled WGS sequence"/>
</dbReference>
<evidence type="ECO:0000313" key="7">
    <source>
        <dbReference type="Proteomes" id="UP000585681"/>
    </source>
</evidence>
<dbReference type="AlphaFoldDB" id="A0A840CJ61"/>
<dbReference type="InterPro" id="IPR036390">
    <property type="entry name" value="WH_DNA-bd_sf"/>
</dbReference>
<dbReference type="Pfam" id="PF01614">
    <property type="entry name" value="IclR_C"/>
    <property type="match status" value="1"/>
</dbReference>
<evidence type="ECO:0000256" key="1">
    <source>
        <dbReference type="ARBA" id="ARBA00023015"/>
    </source>
</evidence>
<dbReference type="GO" id="GO:0003677">
    <property type="term" value="F:DNA binding"/>
    <property type="evidence" value="ECO:0007669"/>
    <property type="project" value="UniProtKB-KW"/>
</dbReference>
<evidence type="ECO:0000256" key="3">
    <source>
        <dbReference type="ARBA" id="ARBA00023163"/>
    </source>
</evidence>
<comment type="caution">
    <text evidence="6">The sequence shown here is derived from an EMBL/GenBank/DDBJ whole genome shotgun (WGS) entry which is preliminary data.</text>
</comment>
<dbReference type="InterPro" id="IPR029016">
    <property type="entry name" value="GAF-like_dom_sf"/>
</dbReference>
<proteinExistence type="predicted"/>
<dbReference type="Gene3D" id="3.30.450.40">
    <property type="match status" value="1"/>
</dbReference>
<keyword evidence="3" id="KW-0804">Transcription</keyword>
<keyword evidence="1" id="KW-0805">Transcription regulation</keyword>
<evidence type="ECO:0000313" key="6">
    <source>
        <dbReference type="EMBL" id="MBB4023518.1"/>
    </source>
</evidence>
<dbReference type="InterPro" id="IPR005471">
    <property type="entry name" value="Tscrpt_reg_IclR_N"/>
</dbReference>
<accession>A0A840CJ61</accession>
<dbReference type="Gene3D" id="1.10.10.10">
    <property type="entry name" value="Winged helix-like DNA-binding domain superfamily/Winged helix DNA-binding domain"/>
    <property type="match status" value="1"/>
</dbReference>
<dbReference type="InterPro" id="IPR050707">
    <property type="entry name" value="HTH_MetabolicPath_Reg"/>
</dbReference>
<dbReference type="SMART" id="SM00346">
    <property type="entry name" value="HTH_ICLR"/>
    <property type="match status" value="1"/>
</dbReference>
<dbReference type="GO" id="GO:0003700">
    <property type="term" value="F:DNA-binding transcription factor activity"/>
    <property type="evidence" value="ECO:0007669"/>
    <property type="project" value="TreeGrafter"/>
</dbReference>
<dbReference type="GO" id="GO:0045892">
    <property type="term" value="P:negative regulation of DNA-templated transcription"/>
    <property type="evidence" value="ECO:0007669"/>
    <property type="project" value="TreeGrafter"/>
</dbReference>
<dbReference type="Pfam" id="PF09339">
    <property type="entry name" value="HTH_IclR"/>
    <property type="match status" value="1"/>
</dbReference>
<name>A0A840CJ61_9RHOB</name>
<organism evidence="6 7">
    <name type="scientific">Actibacterium naphthalenivorans</name>
    <dbReference type="NCBI Taxonomy" id="1614693"/>
    <lineage>
        <taxon>Bacteria</taxon>
        <taxon>Pseudomonadati</taxon>
        <taxon>Pseudomonadota</taxon>
        <taxon>Alphaproteobacteria</taxon>
        <taxon>Rhodobacterales</taxon>
        <taxon>Roseobacteraceae</taxon>
        <taxon>Actibacterium</taxon>
    </lineage>
</organism>
<evidence type="ECO:0000259" key="5">
    <source>
        <dbReference type="PROSITE" id="PS51078"/>
    </source>
</evidence>
<dbReference type="RefSeq" id="WP_037208426.1">
    <property type="nucleotide sequence ID" value="NZ_JACIEQ010000006.1"/>
</dbReference>
<dbReference type="InterPro" id="IPR036388">
    <property type="entry name" value="WH-like_DNA-bd_sf"/>
</dbReference>
<gene>
    <name evidence="6" type="ORF">GGR17_003353</name>
</gene>
<keyword evidence="7" id="KW-1185">Reference proteome</keyword>
<evidence type="ECO:0000256" key="2">
    <source>
        <dbReference type="ARBA" id="ARBA00023125"/>
    </source>
</evidence>
<dbReference type="SUPFAM" id="SSF55781">
    <property type="entry name" value="GAF domain-like"/>
    <property type="match status" value="1"/>
</dbReference>
<keyword evidence="2 6" id="KW-0238">DNA-binding</keyword>
<dbReference type="PROSITE" id="PS51077">
    <property type="entry name" value="HTH_ICLR"/>
    <property type="match status" value="1"/>
</dbReference>
<sequence>MATENKTLAVIELFTENRPVWTADEVACEIGISISTSYRYIKELCASGFLDSVRPGSFALGPAFIQYDYRMRRNDTLIQHAAPHMRQLIEDTDPRSDIVLSRLFNNCVLCIHQENGPEVHEPTRYVRGVAMPLFVGATSRVILAHLPDRTLKRLYLDNEAEIRARSQEQTWKAFKQDLRTIRRDGYCLTVSEVSKGQAGLAAPIFRGESVVGSVSFVAGEASFENLRAHMDLVARVKSCAAKIEASI</sequence>
<dbReference type="EMBL" id="JACIEQ010000006">
    <property type="protein sequence ID" value="MBB4023518.1"/>
    <property type="molecule type" value="Genomic_DNA"/>
</dbReference>
<dbReference type="PROSITE" id="PS51078">
    <property type="entry name" value="ICLR_ED"/>
    <property type="match status" value="1"/>
</dbReference>
<dbReference type="PANTHER" id="PTHR30136:SF24">
    <property type="entry name" value="HTH-TYPE TRANSCRIPTIONAL REPRESSOR ALLR"/>
    <property type="match status" value="1"/>
</dbReference>
<dbReference type="PANTHER" id="PTHR30136">
    <property type="entry name" value="HELIX-TURN-HELIX TRANSCRIPTIONAL REGULATOR, ICLR FAMILY"/>
    <property type="match status" value="1"/>
</dbReference>
<dbReference type="SUPFAM" id="SSF46785">
    <property type="entry name" value="Winged helix' DNA-binding domain"/>
    <property type="match status" value="1"/>
</dbReference>
<feature type="domain" description="IclR-ED" evidence="5">
    <location>
        <begin position="63"/>
        <end position="247"/>
    </location>
</feature>
<reference evidence="6 7" key="1">
    <citation type="submission" date="2020-08" db="EMBL/GenBank/DDBJ databases">
        <title>Genomic Encyclopedia of Type Strains, Phase IV (KMG-IV): sequencing the most valuable type-strain genomes for metagenomic binning, comparative biology and taxonomic classification.</title>
        <authorList>
            <person name="Goeker M."/>
        </authorList>
    </citation>
    <scope>NUCLEOTIDE SEQUENCE [LARGE SCALE GENOMIC DNA]</scope>
    <source>
        <strain evidence="6 7">DSM 105040</strain>
    </source>
</reference>
<evidence type="ECO:0000259" key="4">
    <source>
        <dbReference type="PROSITE" id="PS51077"/>
    </source>
</evidence>
<dbReference type="InterPro" id="IPR014757">
    <property type="entry name" value="Tscrpt_reg_IclR_C"/>
</dbReference>